<dbReference type="EMBL" id="UARG01000017">
    <property type="protein sequence ID" value="SQA78002.1"/>
    <property type="molecule type" value="Genomic_DNA"/>
</dbReference>
<proteinExistence type="predicted"/>
<dbReference type="AlphaFoldDB" id="A0A2X2RC56"/>
<dbReference type="InterPro" id="IPR035093">
    <property type="entry name" value="RelE/ParE_toxin_dom_sf"/>
</dbReference>
<evidence type="ECO:0000313" key="2">
    <source>
        <dbReference type="Proteomes" id="UP000249891"/>
    </source>
</evidence>
<protein>
    <recommendedName>
        <fullName evidence="3">Plasmid stabilisation system protein</fullName>
    </recommendedName>
</protein>
<evidence type="ECO:0008006" key="3">
    <source>
        <dbReference type="Google" id="ProtNLM"/>
    </source>
</evidence>
<sequence length="102" mass="12447">MKQEHIMKVFWTEEAKIEFKQTLMYWTIHNMSDSYSKKIDVETLKLVKEITTSPYFLANYVEPIDAYKRVFFKSRFILYYQVDEENDTIYILHFRSSSQKPL</sequence>
<evidence type="ECO:0000313" key="1">
    <source>
        <dbReference type="EMBL" id="SQA78002.1"/>
    </source>
</evidence>
<reference evidence="1 2" key="1">
    <citation type="submission" date="2018-06" db="EMBL/GenBank/DDBJ databases">
        <authorList>
            <consortium name="Pathogen Informatics"/>
            <person name="Doyle S."/>
        </authorList>
    </citation>
    <scope>NUCLEOTIDE SEQUENCE [LARGE SCALE GENOMIC DNA]</scope>
    <source>
        <strain evidence="1 2">NCTC11546</strain>
    </source>
</reference>
<dbReference type="Proteomes" id="UP000249891">
    <property type="component" value="Unassembled WGS sequence"/>
</dbReference>
<dbReference type="Gene3D" id="3.30.2310.20">
    <property type="entry name" value="RelE-like"/>
    <property type="match status" value="1"/>
</dbReference>
<organism evidence="1 2">
    <name type="scientific">Capnocytophaga ochracea</name>
    <dbReference type="NCBI Taxonomy" id="1018"/>
    <lineage>
        <taxon>Bacteria</taxon>
        <taxon>Pseudomonadati</taxon>
        <taxon>Bacteroidota</taxon>
        <taxon>Flavobacteriia</taxon>
        <taxon>Flavobacteriales</taxon>
        <taxon>Flavobacteriaceae</taxon>
        <taxon>Capnocytophaga</taxon>
    </lineage>
</organism>
<gene>
    <name evidence="1" type="ORF">NCTC11546_01228</name>
</gene>
<name>A0A2X2RC56_CAPOC</name>
<accession>A0A2X2RC56</accession>